<dbReference type="InterPro" id="IPR050638">
    <property type="entry name" value="AA-Vitamin_Transporters"/>
</dbReference>
<dbReference type="OrthoDB" id="9790852at2"/>
<evidence type="ECO:0000256" key="5">
    <source>
        <dbReference type="ARBA" id="ARBA00023136"/>
    </source>
</evidence>
<keyword evidence="3 6" id="KW-0812">Transmembrane</keyword>
<feature type="transmembrane region" description="Helical" evidence="6">
    <location>
        <begin position="176"/>
        <end position="197"/>
    </location>
</feature>
<dbReference type="InterPro" id="IPR000620">
    <property type="entry name" value="EamA_dom"/>
</dbReference>
<dbReference type="InterPro" id="IPR037185">
    <property type="entry name" value="EmrE-like"/>
</dbReference>
<accession>A0A556QJM3</accession>
<evidence type="ECO:0000256" key="6">
    <source>
        <dbReference type="SAM" id="Phobius"/>
    </source>
</evidence>
<dbReference type="SUPFAM" id="SSF103481">
    <property type="entry name" value="Multidrug resistance efflux transporter EmrE"/>
    <property type="match status" value="2"/>
</dbReference>
<comment type="similarity">
    <text evidence="2">Belongs to the EamA transporter family.</text>
</comment>
<evidence type="ECO:0000259" key="7">
    <source>
        <dbReference type="Pfam" id="PF00892"/>
    </source>
</evidence>
<comment type="subcellular location">
    <subcellularLocation>
        <location evidence="1">Membrane</location>
        <topology evidence="1">Multi-pass membrane protein</topology>
    </subcellularLocation>
</comment>
<feature type="transmembrane region" description="Helical" evidence="6">
    <location>
        <begin position="146"/>
        <end position="164"/>
    </location>
</feature>
<evidence type="ECO:0000256" key="1">
    <source>
        <dbReference type="ARBA" id="ARBA00004141"/>
    </source>
</evidence>
<dbReference type="RefSeq" id="WP_144230614.1">
    <property type="nucleotide sequence ID" value="NZ_CBCRVV010000009.1"/>
</dbReference>
<reference evidence="8 9" key="1">
    <citation type="submission" date="2019-07" db="EMBL/GenBank/DDBJ databases">
        <title>Description of 53C-WASEF.</title>
        <authorList>
            <person name="Pitt A."/>
            <person name="Hahn M.W."/>
        </authorList>
    </citation>
    <scope>NUCLEOTIDE SEQUENCE [LARGE SCALE GENOMIC DNA]</scope>
    <source>
        <strain evidence="8 9">53C-WASEF</strain>
    </source>
</reference>
<keyword evidence="5 6" id="KW-0472">Membrane</keyword>
<protein>
    <submittedName>
        <fullName evidence="8">DMT family transporter</fullName>
    </submittedName>
</protein>
<name>A0A556QJM3_9BACT</name>
<evidence type="ECO:0000256" key="4">
    <source>
        <dbReference type="ARBA" id="ARBA00022989"/>
    </source>
</evidence>
<evidence type="ECO:0000313" key="8">
    <source>
        <dbReference type="EMBL" id="TSJ76817.1"/>
    </source>
</evidence>
<dbReference type="EMBL" id="VMBG01000002">
    <property type="protein sequence ID" value="TSJ76817.1"/>
    <property type="molecule type" value="Genomic_DNA"/>
</dbReference>
<feature type="domain" description="EamA" evidence="7">
    <location>
        <begin position="147"/>
        <end position="281"/>
    </location>
</feature>
<feature type="transmembrane region" description="Helical" evidence="6">
    <location>
        <begin position="69"/>
        <end position="85"/>
    </location>
</feature>
<feature type="transmembrane region" description="Helical" evidence="6">
    <location>
        <begin position="209"/>
        <end position="227"/>
    </location>
</feature>
<feature type="transmembrane region" description="Helical" evidence="6">
    <location>
        <begin position="121"/>
        <end position="140"/>
    </location>
</feature>
<dbReference type="PANTHER" id="PTHR32322:SF2">
    <property type="entry name" value="EAMA DOMAIN-CONTAINING PROTEIN"/>
    <property type="match status" value="1"/>
</dbReference>
<comment type="caution">
    <text evidence="8">The sequence shown here is derived from an EMBL/GenBank/DDBJ whole genome shotgun (WGS) entry which is preliminary data.</text>
</comment>
<feature type="domain" description="EamA" evidence="7">
    <location>
        <begin position="4"/>
        <end position="135"/>
    </location>
</feature>
<feature type="transmembrane region" description="Helical" evidence="6">
    <location>
        <begin position="29"/>
        <end position="49"/>
    </location>
</feature>
<proteinExistence type="inferred from homology"/>
<gene>
    <name evidence="8" type="ORF">FPL22_11900</name>
</gene>
<evidence type="ECO:0000256" key="2">
    <source>
        <dbReference type="ARBA" id="ARBA00007362"/>
    </source>
</evidence>
<dbReference type="Proteomes" id="UP000315648">
    <property type="component" value="Unassembled WGS sequence"/>
</dbReference>
<dbReference type="AlphaFoldDB" id="A0A556QJM3"/>
<evidence type="ECO:0000313" key="9">
    <source>
        <dbReference type="Proteomes" id="UP000315648"/>
    </source>
</evidence>
<feature type="transmembrane region" description="Helical" evidence="6">
    <location>
        <begin position="264"/>
        <end position="282"/>
    </location>
</feature>
<feature type="transmembrane region" description="Helical" evidence="6">
    <location>
        <begin position="239"/>
        <end position="258"/>
    </location>
</feature>
<evidence type="ECO:0000256" key="3">
    <source>
        <dbReference type="ARBA" id="ARBA00022692"/>
    </source>
</evidence>
<sequence>MSRSLLLLLLGVFACSTAAIMIKAGSMHPAVLCAGRLVIASTLLTPLFLHERRKHRGAMPAGWLKRTTLPALMLAAHFISWTYGARMTLTAQATLIVNLAPIALPFFLHWMLAERINRREITGTVLALSGMLVLSAKDAFGGGGDLAGNLVCFGSMLAFTWYLVLGRRNRDVPSLWLYVVPVYWQAALFCAVAAIPWVHTVGTASSREWLLMAGLAVVPTIVGHSMLNRSMRELPGQLVSLCNIGQFVFASVMAWFLFREAPGLLFYVAAALVVSGIVLVVLSHPRGNPAPRIGKERCPD</sequence>
<dbReference type="PANTHER" id="PTHR32322">
    <property type="entry name" value="INNER MEMBRANE TRANSPORTER"/>
    <property type="match status" value="1"/>
</dbReference>
<keyword evidence="4 6" id="KW-1133">Transmembrane helix</keyword>
<dbReference type="GO" id="GO:0016020">
    <property type="term" value="C:membrane"/>
    <property type="evidence" value="ECO:0007669"/>
    <property type="project" value="UniProtKB-SubCell"/>
</dbReference>
<dbReference type="PROSITE" id="PS51257">
    <property type="entry name" value="PROKAR_LIPOPROTEIN"/>
    <property type="match status" value="1"/>
</dbReference>
<keyword evidence="9" id="KW-1185">Reference proteome</keyword>
<organism evidence="8 9">
    <name type="scientific">Rariglobus hedericola</name>
    <dbReference type="NCBI Taxonomy" id="2597822"/>
    <lineage>
        <taxon>Bacteria</taxon>
        <taxon>Pseudomonadati</taxon>
        <taxon>Verrucomicrobiota</taxon>
        <taxon>Opitutia</taxon>
        <taxon>Opitutales</taxon>
        <taxon>Opitutaceae</taxon>
        <taxon>Rariglobus</taxon>
    </lineage>
</organism>
<feature type="transmembrane region" description="Helical" evidence="6">
    <location>
        <begin position="91"/>
        <end position="112"/>
    </location>
</feature>
<dbReference type="Pfam" id="PF00892">
    <property type="entry name" value="EamA"/>
    <property type="match status" value="2"/>
</dbReference>